<evidence type="ECO:0000256" key="1">
    <source>
        <dbReference type="ARBA" id="ARBA00002526"/>
    </source>
</evidence>
<dbReference type="GO" id="GO:0050661">
    <property type="term" value="F:NADP binding"/>
    <property type="evidence" value="ECO:0007669"/>
    <property type="project" value="InterPro"/>
</dbReference>
<dbReference type="SMART" id="SM01350">
    <property type="entry name" value="6PGD"/>
    <property type="match status" value="1"/>
</dbReference>
<evidence type="ECO:0000256" key="15">
    <source>
        <dbReference type="RuleBase" id="RU000485"/>
    </source>
</evidence>
<dbReference type="PIRSF" id="PIRSF000109">
    <property type="entry name" value="6PGD"/>
    <property type="match status" value="1"/>
</dbReference>
<feature type="binding site" description="in other chain" evidence="14">
    <location>
        <position position="192"/>
    </location>
    <ligand>
        <name>substrate</name>
        <note>ligand shared between dimeric partners</note>
    </ligand>
</feature>
<dbReference type="Pfam" id="PF03446">
    <property type="entry name" value="NAD_binding_2"/>
    <property type="match status" value="1"/>
</dbReference>
<evidence type="ECO:0000256" key="2">
    <source>
        <dbReference type="ARBA" id="ARBA00004874"/>
    </source>
</evidence>
<evidence type="ECO:0000313" key="18">
    <source>
        <dbReference type="Proteomes" id="UP000271925"/>
    </source>
</evidence>
<dbReference type="InterPro" id="IPR008927">
    <property type="entry name" value="6-PGluconate_DH-like_C_sf"/>
</dbReference>
<evidence type="ECO:0000256" key="6">
    <source>
        <dbReference type="ARBA" id="ARBA00018193"/>
    </source>
</evidence>
<comment type="catalytic activity">
    <reaction evidence="11 12 15">
        <text>6-phospho-D-gluconate + NADP(+) = D-ribulose 5-phosphate + CO2 + NADPH</text>
        <dbReference type="Rhea" id="RHEA:10116"/>
        <dbReference type="ChEBI" id="CHEBI:16526"/>
        <dbReference type="ChEBI" id="CHEBI:57783"/>
        <dbReference type="ChEBI" id="CHEBI:58121"/>
        <dbReference type="ChEBI" id="CHEBI:58349"/>
        <dbReference type="ChEBI" id="CHEBI:58759"/>
        <dbReference type="EC" id="1.1.1.44"/>
    </reaction>
</comment>
<dbReference type="PRINTS" id="PR00076">
    <property type="entry name" value="6PGDHDRGNASE"/>
</dbReference>
<comment type="subunit">
    <text evidence="4 12">Homodimer.</text>
</comment>
<evidence type="ECO:0000256" key="11">
    <source>
        <dbReference type="ARBA" id="ARBA00048640"/>
    </source>
</evidence>
<evidence type="ECO:0000256" key="5">
    <source>
        <dbReference type="ARBA" id="ARBA00013011"/>
    </source>
</evidence>
<evidence type="ECO:0000259" key="16">
    <source>
        <dbReference type="SMART" id="SM01350"/>
    </source>
</evidence>
<keyword evidence="8 12" id="KW-0560">Oxidoreductase</keyword>
<keyword evidence="9 15" id="KW-0311">Gluconate utilization</keyword>
<accession>A0A3P1BZZ8</accession>
<sequence>MTEATYNFGMIGLGTMGRNLLLNMADHGFPVAGYDINPDQVAGFEKEGEGKPVKGFTDLKAMTQSLTKPRAIMMLVPAGKPVDSVIDNLLPLLEPGDIIIDGGNSHFTDTVIRDKFLDSKGFHFFGMGISGGEEGARKGPSMMPGGDKAAYLTLKPIFDAIAAKVDGVPCVTYIGPGAAGHFVKMVHNGIEYGLMQLIAETYEVLRKGLQLNTGELHALFAEWNEGRLQSFLIEVTRDIFGFKEPGSDQYLLDRIKDQAKSKGTGKWTSQVAMDLEVPIPTIDTAVAMRDLSKYKVLRTKAAKVYDEPIAVLNVDKAEFLKTVEQALYFSTILTYAQGLDLLYRSSIAYGYQLNLAEISKIWRGGCIIRATFLNDIFNAYEKAPSLEHLLLDESVADLVNGSVAGMRSVVSQAVSAGIALPAFASTLTYFDAFRSENMPSNLIQAQRDYFGAHTYELIGKDGVFHTHWTPLPGKP</sequence>
<evidence type="ECO:0000256" key="10">
    <source>
        <dbReference type="ARBA" id="ARBA00023126"/>
    </source>
</evidence>
<dbReference type="NCBIfam" id="NF006765">
    <property type="entry name" value="PRK09287.1"/>
    <property type="match status" value="1"/>
</dbReference>
<feature type="binding site" evidence="14">
    <location>
        <position position="447"/>
    </location>
    <ligand>
        <name>substrate</name>
        <note>ligand shared between dimeric partners</note>
    </ligand>
</feature>
<evidence type="ECO:0000256" key="4">
    <source>
        <dbReference type="ARBA" id="ARBA00011738"/>
    </source>
</evidence>
<name>A0A3P1BZZ8_9BACT</name>
<dbReference type="RefSeq" id="WP_124870059.1">
    <property type="nucleotide sequence ID" value="NZ_RQJO01000007.1"/>
</dbReference>
<dbReference type="EC" id="1.1.1.44" evidence="5 12"/>
<dbReference type="Pfam" id="PF00393">
    <property type="entry name" value="6PGD"/>
    <property type="match status" value="1"/>
</dbReference>
<evidence type="ECO:0000256" key="3">
    <source>
        <dbReference type="ARBA" id="ARBA00008419"/>
    </source>
</evidence>
<dbReference type="Gene3D" id="1.10.1040.10">
    <property type="entry name" value="N-(1-d-carboxylethyl)-l-norvaline Dehydrogenase, domain 2"/>
    <property type="match status" value="1"/>
</dbReference>
<keyword evidence="10 12" id="KW-0570">Pentose shunt</keyword>
<keyword evidence="18" id="KW-1185">Reference proteome</keyword>
<feature type="binding site" description="in other chain" evidence="14">
    <location>
        <position position="289"/>
    </location>
    <ligand>
        <name>substrate</name>
        <note>ligand shared between dimeric partners</note>
    </ligand>
</feature>
<dbReference type="InterPro" id="IPR013328">
    <property type="entry name" value="6PGD_dom2"/>
</dbReference>
<organism evidence="17 18">
    <name type="scientific">Larkinella rosea</name>
    <dbReference type="NCBI Taxonomy" id="2025312"/>
    <lineage>
        <taxon>Bacteria</taxon>
        <taxon>Pseudomonadati</taxon>
        <taxon>Bacteroidota</taxon>
        <taxon>Cytophagia</taxon>
        <taxon>Cytophagales</taxon>
        <taxon>Spirosomataceae</taxon>
        <taxon>Larkinella</taxon>
    </lineage>
</organism>
<comment type="function">
    <text evidence="1 12">Catalyzes the oxidative decarboxylation of 6-phosphogluconate to ribulose 5-phosphate and CO(2), with concomitant reduction of NADP to NADPH.</text>
</comment>
<dbReference type="InterPro" id="IPR006113">
    <property type="entry name" value="6PGDH_Gnd/GntZ"/>
</dbReference>
<feature type="binding site" evidence="14">
    <location>
        <position position="453"/>
    </location>
    <ligand>
        <name>substrate</name>
        <note>ligand shared between dimeric partners</note>
    </ligand>
</feature>
<evidence type="ECO:0000256" key="8">
    <source>
        <dbReference type="ARBA" id="ARBA00023002"/>
    </source>
</evidence>
<dbReference type="FunFam" id="1.10.1040.10:FF:000032">
    <property type="entry name" value="6-phosphogluconate dehydrogenase, decarboxylating"/>
    <property type="match status" value="1"/>
</dbReference>
<dbReference type="UniPathway" id="UPA00115">
    <property type="reaction ID" value="UER00410"/>
</dbReference>
<dbReference type="InterPro" id="IPR036291">
    <property type="entry name" value="NAD(P)-bd_dom_sf"/>
</dbReference>
<feature type="binding site" description="in other chain" evidence="14">
    <location>
        <position position="104"/>
    </location>
    <ligand>
        <name>substrate</name>
        <note>ligand shared between dimeric partners</note>
    </ligand>
</feature>
<feature type="active site" description="Proton acceptor" evidence="13">
    <location>
        <position position="184"/>
    </location>
</feature>
<feature type="binding site" description="in other chain" evidence="14">
    <location>
        <position position="262"/>
    </location>
    <ligand>
        <name>substrate</name>
        <note>ligand shared between dimeric partners</note>
    </ligand>
</feature>
<dbReference type="Gene3D" id="1.20.5.320">
    <property type="entry name" value="6-Phosphogluconate Dehydrogenase, domain 3"/>
    <property type="match status" value="1"/>
</dbReference>
<feature type="binding site" description="in other chain" evidence="14">
    <location>
        <begin position="130"/>
        <end position="132"/>
    </location>
    <ligand>
        <name>substrate</name>
        <note>ligand shared between dimeric partners</note>
    </ligand>
</feature>
<dbReference type="GO" id="GO:0006098">
    <property type="term" value="P:pentose-phosphate shunt"/>
    <property type="evidence" value="ECO:0007669"/>
    <property type="project" value="UniProtKB-UniPathway"/>
</dbReference>
<dbReference type="Gene3D" id="3.40.50.720">
    <property type="entry name" value="NAD(P)-binding Rossmann-like Domain"/>
    <property type="match status" value="1"/>
</dbReference>
<evidence type="ECO:0000313" key="17">
    <source>
        <dbReference type="EMBL" id="RRB06657.1"/>
    </source>
</evidence>
<dbReference type="AlphaFoldDB" id="A0A3P1BZZ8"/>
<dbReference type="OrthoDB" id="9804542at2"/>
<comment type="caution">
    <text evidence="17">The sequence shown here is derived from an EMBL/GenBank/DDBJ whole genome shotgun (WGS) entry which is preliminary data.</text>
</comment>
<dbReference type="Proteomes" id="UP000271925">
    <property type="component" value="Unassembled WGS sequence"/>
</dbReference>
<evidence type="ECO:0000256" key="14">
    <source>
        <dbReference type="PIRSR" id="PIRSR000109-2"/>
    </source>
</evidence>
<dbReference type="GO" id="GO:0004616">
    <property type="term" value="F:phosphogluconate dehydrogenase (decarboxylating) activity"/>
    <property type="evidence" value="ECO:0007669"/>
    <property type="project" value="UniProtKB-EC"/>
</dbReference>
<dbReference type="PANTHER" id="PTHR11811">
    <property type="entry name" value="6-PHOSPHOGLUCONATE DEHYDROGENASE"/>
    <property type="match status" value="1"/>
</dbReference>
<dbReference type="SUPFAM" id="SSF48179">
    <property type="entry name" value="6-phosphogluconate dehydrogenase C-terminal domain-like"/>
    <property type="match status" value="1"/>
</dbReference>
<dbReference type="InterPro" id="IPR006114">
    <property type="entry name" value="6PGDH_C"/>
</dbReference>
<evidence type="ECO:0000256" key="13">
    <source>
        <dbReference type="PIRSR" id="PIRSR000109-1"/>
    </source>
</evidence>
<gene>
    <name evidence="17" type="primary">gndA</name>
    <name evidence="17" type="ORF">EHT25_02355</name>
</gene>
<dbReference type="InterPro" id="IPR006183">
    <property type="entry name" value="Pgluconate_DH"/>
</dbReference>
<feature type="active site" description="Proton donor" evidence="13">
    <location>
        <position position="191"/>
    </location>
</feature>
<dbReference type="InterPro" id="IPR006115">
    <property type="entry name" value="6PGDH_NADP-bd"/>
</dbReference>
<dbReference type="NCBIfam" id="TIGR00873">
    <property type="entry name" value="gnd"/>
    <property type="match status" value="1"/>
</dbReference>
<comment type="pathway">
    <text evidence="2 12 15">Carbohydrate degradation; pentose phosphate pathway; D-ribulose 5-phosphate from D-glucose 6-phosphate (oxidative stage): step 3/3.</text>
</comment>
<dbReference type="SUPFAM" id="SSF51735">
    <property type="entry name" value="NAD(P)-binding Rossmann-fold domains"/>
    <property type="match status" value="1"/>
</dbReference>
<evidence type="ECO:0000256" key="7">
    <source>
        <dbReference type="ARBA" id="ARBA00022857"/>
    </source>
</evidence>
<feature type="domain" description="6-phosphogluconate dehydrogenase C-terminal" evidence="16">
    <location>
        <begin position="180"/>
        <end position="469"/>
    </location>
</feature>
<evidence type="ECO:0000256" key="12">
    <source>
        <dbReference type="PIRNR" id="PIRNR000109"/>
    </source>
</evidence>
<feature type="binding site" description="in other chain" evidence="14">
    <location>
        <begin position="187"/>
        <end position="188"/>
    </location>
    <ligand>
        <name>substrate</name>
        <note>ligand shared between dimeric partners</note>
    </ligand>
</feature>
<proteinExistence type="inferred from homology"/>
<keyword evidence="7 12" id="KW-0521">NADP</keyword>
<dbReference type="GO" id="GO:0019521">
    <property type="term" value="P:D-gluconate metabolic process"/>
    <property type="evidence" value="ECO:0007669"/>
    <property type="project" value="UniProtKB-KW"/>
</dbReference>
<comment type="similarity">
    <text evidence="3 12 15">Belongs to the 6-phosphogluconate dehydrogenase family.</text>
</comment>
<dbReference type="EMBL" id="RQJO01000007">
    <property type="protein sequence ID" value="RRB06657.1"/>
    <property type="molecule type" value="Genomic_DNA"/>
</dbReference>
<protein>
    <recommendedName>
        <fullName evidence="6 12">6-phosphogluconate dehydrogenase, decarboxylating</fullName>
        <ecNumber evidence="5 12">1.1.1.44</ecNumber>
    </recommendedName>
</protein>
<evidence type="ECO:0000256" key="9">
    <source>
        <dbReference type="ARBA" id="ARBA00023064"/>
    </source>
</evidence>
<reference evidence="17 18" key="1">
    <citation type="submission" date="2018-11" db="EMBL/GenBank/DDBJ databases">
        <authorList>
            <person name="Zhou Z."/>
            <person name="Wang G."/>
        </authorList>
    </citation>
    <scope>NUCLEOTIDE SEQUENCE [LARGE SCALE GENOMIC DNA]</scope>
    <source>
        <strain evidence="17 18">KCTC52004</strain>
    </source>
</reference>